<evidence type="ECO:0000313" key="2">
    <source>
        <dbReference type="EMBL" id="EAU85615.2"/>
    </source>
</evidence>
<evidence type="ECO:0000256" key="1">
    <source>
        <dbReference type="SAM" id="MobiDB-lite"/>
    </source>
</evidence>
<dbReference type="GeneID" id="6012784"/>
<keyword evidence="3" id="KW-1185">Reference proteome</keyword>
<feature type="compositionally biased region" description="Low complexity" evidence="1">
    <location>
        <begin position="577"/>
        <end position="589"/>
    </location>
</feature>
<dbReference type="InParanoid" id="A8NTJ2"/>
<dbReference type="RefSeq" id="XP_001836243.2">
    <property type="nucleotide sequence ID" value="XM_001836191.2"/>
</dbReference>
<feature type="compositionally biased region" description="Pro residues" evidence="1">
    <location>
        <begin position="330"/>
        <end position="339"/>
    </location>
</feature>
<organism evidence="2 3">
    <name type="scientific">Coprinopsis cinerea (strain Okayama-7 / 130 / ATCC MYA-4618 / FGSC 9003)</name>
    <name type="common">Inky cap fungus</name>
    <name type="synonym">Hormographiella aspergillata</name>
    <dbReference type="NCBI Taxonomy" id="240176"/>
    <lineage>
        <taxon>Eukaryota</taxon>
        <taxon>Fungi</taxon>
        <taxon>Dikarya</taxon>
        <taxon>Basidiomycota</taxon>
        <taxon>Agaricomycotina</taxon>
        <taxon>Agaricomycetes</taxon>
        <taxon>Agaricomycetidae</taxon>
        <taxon>Agaricales</taxon>
        <taxon>Agaricineae</taxon>
        <taxon>Psathyrellaceae</taxon>
        <taxon>Coprinopsis</taxon>
    </lineage>
</organism>
<feature type="compositionally biased region" description="Basic and acidic residues" evidence="1">
    <location>
        <begin position="769"/>
        <end position="783"/>
    </location>
</feature>
<feature type="compositionally biased region" description="Basic and acidic residues" evidence="1">
    <location>
        <begin position="628"/>
        <end position="648"/>
    </location>
</feature>
<feature type="region of interest" description="Disordered" evidence="1">
    <location>
        <begin position="880"/>
        <end position="938"/>
    </location>
</feature>
<dbReference type="eggNOG" id="ENOG502S3QD">
    <property type="taxonomic scope" value="Eukaryota"/>
</dbReference>
<feature type="compositionally biased region" description="Low complexity" evidence="1">
    <location>
        <begin position="376"/>
        <end position="393"/>
    </location>
</feature>
<sequence length="938" mass="102080">MATTALSAAHPPIAERADIHKSCKSLESLLNILNEYCEAVSVVVSLQKKLAKVLKETAALKVTGEVAGNAFSASANIFEALSEIDAKYTKVADKEYDGISTEVKKWFKKLVKEEKAHDERLESANAKIKQAGQLYEKKSKKKSFDASEEHARYINLISTLGPEISQDKYNHAMNVTQKHSTITFNVAACLARIADAEWLKACEGVRRFAPTIGTLAQWRVMCEGGWAQPLPQGLPEPDQQQQPSSGSATPRETSDHQSEPQPQLAKHSPKRVTLDIPELREGPSVTPPRYSPIEHDSGQPSPTVQRQPLPSPGRSPQPPSPNPQAGTTAPPGPKPPPPSAFDTLKQPFFDPVTGSVRTLSAFPAPPTHFPIPPPRQQSQQSSLSTLTTPQPLSESPMSASQVLWAGDDRREGDEPTSGLTTRNASMQSQPDSPALEVRRPLPVRAATTQPALQEVKEDPAVLSDPGYSPGRKGSIPGEWTEDEPSNKGGANEFTDREFGMDRSTGQSAKTRSYDALRTRGAERTDTGASSGSVVAAMRNRYSSNSGSTSPPPRALPKIPLSVTDLASKYEGNDGQISARARASSPPMARQQSLPLEVRTKQESSHYVPRMSHRPGQHSIATSTPTLEEDSRRRMGDEDAERQLLERQRELAERERAIEAEARELERERARLANLRGSVESASQSGGKMSTVAEEPHRGEPIRAPISPLRPRRISLRKQLQRPLSQMDLDDEESPSPTRLRSTGNQGRYGDSQHNNTPPPQQATHQQSRNGDDHRNVRYNDERQSPTTSSSPHAPYCGCETCSIAKYRTPSTSTTDSRPLSSGNLLRPPINSDKPKGGWMRRLSMPGGLSNAFSLDSKRNHHQNAGVSGSSPNYALGSGVSSKGLLSLDSKKNASSTSLMRSPGAERVQEDGWLAGGGGGRRSYEANRSMTNLALGSRR</sequence>
<proteinExistence type="predicted"/>
<feature type="compositionally biased region" description="Pro residues" evidence="1">
    <location>
        <begin position="363"/>
        <end position="375"/>
    </location>
</feature>
<protein>
    <submittedName>
        <fullName evidence="2">Uncharacterized protein</fullName>
    </submittedName>
</protein>
<feature type="compositionally biased region" description="Polar residues" evidence="1">
    <location>
        <begin position="925"/>
        <end position="938"/>
    </location>
</feature>
<feature type="compositionally biased region" description="Polar residues" evidence="1">
    <location>
        <begin position="417"/>
        <end position="431"/>
    </location>
</feature>
<feature type="compositionally biased region" description="Polar residues" evidence="1">
    <location>
        <begin position="238"/>
        <end position="251"/>
    </location>
</feature>
<feature type="compositionally biased region" description="Basic residues" evidence="1">
    <location>
        <begin position="709"/>
        <end position="719"/>
    </location>
</feature>
<dbReference type="PRINTS" id="PR01217">
    <property type="entry name" value="PRICHEXTENSN"/>
</dbReference>
<name>A8NTJ2_COPC7</name>
<feature type="compositionally biased region" description="Polar residues" evidence="1">
    <location>
        <begin position="734"/>
        <end position="768"/>
    </location>
</feature>
<feature type="compositionally biased region" description="Pro residues" evidence="1">
    <location>
        <begin position="309"/>
        <end position="322"/>
    </location>
</feature>
<feature type="region of interest" description="Disordered" evidence="1">
    <location>
        <begin position="228"/>
        <end position="648"/>
    </location>
</feature>
<dbReference type="KEGG" id="cci:CC1G_06328"/>
<accession>A8NTJ2</accession>
<evidence type="ECO:0000313" key="3">
    <source>
        <dbReference type="Proteomes" id="UP000001861"/>
    </source>
</evidence>
<feature type="compositionally biased region" description="Low complexity" evidence="1">
    <location>
        <begin position="808"/>
        <end position="821"/>
    </location>
</feature>
<dbReference type="HOGENOM" id="CLU_012567_0_0_1"/>
<dbReference type="EMBL" id="AACS02000004">
    <property type="protein sequence ID" value="EAU85615.2"/>
    <property type="molecule type" value="Genomic_DNA"/>
</dbReference>
<feature type="region of interest" description="Disordered" evidence="1">
    <location>
        <begin position="808"/>
        <end position="843"/>
    </location>
</feature>
<dbReference type="Proteomes" id="UP000001861">
    <property type="component" value="Unassembled WGS sequence"/>
</dbReference>
<reference evidence="2 3" key="1">
    <citation type="journal article" date="2010" name="Proc. Natl. Acad. Sci. U.S.A.">
        <title>Insights into evolution of multicellular fungi from the assembled chromosomes of the mushroom Coprinopsis cinerea (Coprinus cinereus).</title>
        <authorList>
            <person name="Stajich J.E."/>
            <person name="Wilke S.K."/>
            <person name="Ahren D."/>
            <person name="Au C.H."/>
            <person name="Birren B.W."/>
            <person name="Borodovsky M."/>
            <person name="Burns C."/>
            <person name="Canback B."/>
            <person name="Casselton L.A."/>
            <person name="Cheng C.K."/>
            <person name="Deng J."/>
            <person name="Dietrich F.S."/>
            <person name="Fargo D.C."/>
            <person name="Farman M.L."/>
            <person name="Gathman A.C."/>
            <person name="Goldberg J."/>
            <person name="Guigo R."/>
            <person name="Hoegger P.J."/>
            <person name="Hooker J.B."/>
            <person name="Huggins A."/>
            <person name="James T.Y."/>
            <person name="Kamada T."/>
            <person name="Kilaru S."/>
            <person name="Kodira C."/>
            <person name="Kues U."/>
            <person name="Kupfer D."/>
            <person name="Kwan H.S."/>
            <person name="Lomsadze A."/>
            <person name="Li W."/>
            <person name="Lilly W.W."/>
            <person name="Ma L.J."/>
            <person name="Mackey A.J."/>
            <person name="Manning G."/>
            <person name="Martin F."/>
            <person name="Muraguchi H."/>
            <person name="Natvig D.O."/>
            <person name="Palmerini H."/>
            <person name="Ramesh M.A."/>
            <person name="Rehmeyer C.J."/>
            <person name="Roe B.A."/>
            <person name="Shenoy N."/>
            <person name="Stanke M."/>
            <person name="Ter-Hovhannisyan V."/>
            <person name="Tunlid A."/>
            <person name="Velagapudi R."/>
            <person name="Vision T.J."/>
            <person name="Zeng Q."/>
            <person name="Zolan M.E."/>
            <person name="Pukkila P.J."/>
        </authorList>
    </citation>
    <scope>NUCLEOTIDE SEQUENCE [LARGE SCALE GENOMIC DNA]</scope>
    <source>
        <strain evidence="3">Okayama-7 / 130 / ATCC MYA-4618 / FGSC 9003</strain>
    </source>
</reference>
<feature type="compositionally biased region" description="Basic and acidic residues" evidence="1">
    <location>
        <begin position="511"/>
        <end position="525"/>
    </location>
</feature>
<gene>
    <name evidence="2" type="ORF">CC1G_06328</name>
</gene>
<dbReference type="OrthoDB" id="2450055at2759"/>
<dbReference type="OMA" id="KFADKEC"/>
<dbReference type="VEuPathDB" id="FungiDB:CC1G_06328"/>
<comment type="caution">
    <text evidence="2">The sequence shown here is derived from an EMBL/GenBank/DDBJ whole genome shotgun (WGS) entry which is preliminary data.</text>
</comment>
<feature type="region of interest" description="Disordered" evidence="1">
    <location>
        <begin position="674"/>
        <end position="794"/>
    </location>
</feature>
<dbReference type="AlphaFoldDB" id="A8NTJ2"/>